<keyword evidence="1" id="KW-0472">Membrane</keyword>
<dbReference type="Proteomes" id="UP000776276">
    <property type="component" value="Unassembled WGS sequence"/>
</dbReference>
<accession>A0ABS6BFP0</accession>
<proteinExistence type="predicted"/>
<keyword evidence="1" id="KW-1133">Transmembrane helix</keyword>
<comment type="caution">
    <text evidence="2">The sequence shown here is derived from an EMBL/GenBank/DDBJ whole genome shotgun (WGS) entry which is preliminary data.</text>
</comment>
<evidence type="ECO:0000313" key="3">
    <source>
        <dbReference type="Proteomes" id="UP000776276"/>
    </source>
</evidence>
<sequence>MAVLPPISSPANAWRDLKEFFRTRERSQLLFGMLALVMPALIVTGFYIDSDPGPQAPVTVYVQNYNGDRPDSVIIAQQKIDKVVKDRELAEKRAAYQRLAKQLGMD</sequence>
<keyword evidence="1" id="KW-0812">Transmembrane</keyword>
<evidence type="ECO:0000256" key="1">
    <source>
        <dbReference type="SAM" id="Phobius"/>
    </source>
</evidence>
<name>A0ABS6BFP0_9SPHN</name>
<dbReference type="EMBL" id="JAHKRT010000002">
    <property type="protein sequence ID" value="MBU3077014.1"/>
    <property type="molecule type" value="Genomic_DNA"/>
</dbReference>
<protein>
    <submittedName>
        <fullName evidence="2">Uncharacterized protein</fullName>
    </submittedName>
</protein>
<evidence type="ECO:0000313" key="2">
    <source>
        <dbReference type="EMBL" id="MBU3077014.1"/>
    </source>
</evidence>
<keyword evidence="3" id="KW-1185">Reference proteome</keyword>
<gene>
    <name evidence="2" type="ORF">KOF26_03975</name>
</gene>
<organism evidence="2 3">
    <name type="scientific">Sphingomonas quercus</name>
    <dbReference type="NCBI Taxonomy" id="2842451"/>
    <lineage>
        <taxon>Bacteria</taxon>
        <taxon>Pseudomonadati</taxon>
        <taxon>Pseudomonadota</taxon>
        <taxon>Alphaproteobacteria</taxon>
        <taxon>Sphingomonadales</taxon>
        <taxon>Sphingomonadaceae</taxon>
        <taxon>Sphingomonas</taxon>
    </lineage>
</organism>
<reference evidence="2 3" key="1">
    <citation type="submission" date="2021-06" db="EMBL/GenBank/DDBJ databases">
        <title>Sphingomonas sp. XMGL2, whole genome shotgun sequencing project.</title>
        <authorList>
            <person name="Zhao G."/>
            <person name="Shen L."/>
        </authorList>
    </citation>
    <scope>NUCLEOTIDE SEQUENCE [LARGE SCALE GENOMIC DNA]</scope>
    <source>
        <strain evidence="2 3">XMGL2</strain>
    </source>
</reference>
<feature type="transmembrane region" description="Helical" evidence="1">
    <location>
        <begin position="29"/>
        <end position="48"/>
    </location>
</feature>
<dbReference type="RefSeq" id="WP_216320490.1">
    <property type="nucleotide sequence ID" value="NZ_JAHKRT010000002.1"/>
</dbReference>